<feature type="region of interest" description="Disordered" evidence="1">
    <location>
        <begin position="47"/>
        <end position="66"/>
    </location>
</feature>
<evidence type="ECO:0000256" key="1">
    <source>
        <dbReference type="SAM" id="MobiDB-lite"/>
    </source>
</evidence>
<sequence length="1110" mass="125735">MAHKSIFLDDKAACSKMNELVDLQKEVSALVGILSFITRRAADLCQGDEEEEEERTAEYPFSTQEHGCELEEADESVDETDFEASIPSGDQEDVESIKRSALDRIAEVLARFKTAQGRVAAVEQRNQDAKHVTSVMMVEDASTATFFCAKNEGLDEDDVEFLRKLEQVYQRIAASELAQLESVERMLDLMFAHQMPRVKHYANVLANTLEAAARALAPKKAALTSQNLEDSCKRCTTRIWKDDHDFEYEIRIASTGDDSDSDVAVDCLTDREGEELVQSAFRGIMHHFGTAHTVQHAAIKGLLQGLHSIVRHPRRRPALKGLLRRALHDERRFKKAWSALLYLTRIYHAAVAFEQLASKTGLTCINFQQICLSSAAYKPGRMFRQTPVEVLTSLGINPLPDWGDFFSRRDKVKGFLKTACVQKPIHAEMQLITHFLQLAQTGSGPNGRVFPYIGCSKKLCFFCATMCSLSPLADEPLHSRGTHLALFSLWALPPSLPSSAAELVQRFTQLLRALLQRLLSAPTPPFPSNMLQQSSAALSTAKAVRRERPEYTTRPQVASRMMLGFGGVTATDQQMEFLPSHENPGYATVLGGNSKYGSKMEIPIYEAEVAKIDHGRRKDGLEAMNEMPPVHVTDRQPCRRCGDAASYRCRSCWTYYCSSACKKRHAATHVFSCRLPDRPNDVDFLRLTIRRVSKEIQSEDKERMHNAFVYLFADDDLCRAFGFNNCADRVEVLNLICLYATLLSRLRPAVRGLQEELEAGNLCHFMARFCELEREVARLSKAKECSCVAWFLDCCSPKTFPIPNRGKNEYEIWIVAIISAFESLNVTQRMQNRPTLSSSQRDVLDVYVTIQPSLWRLPDVTSSLWIKFGFCHCRSFLQREQLARAYLALAASAATFDDVVSAYETRSLAGLMRAHGIDLLALESQGILPCRPDVSEYKVFRLMVSVEHALSGRFCDCFRLHENRDCHCPFETHFDLECDSNFGFHLTSSWEKWQLLNFYKYIFRRHDYNPRRMAEAVNDSDLGRLEAYLETLDPDMRKRLHLGHRGNFLFPRLKDRMKMRTGDGVVVHGHLPCDCKLHDVFGPPGISVWSLENMLAGLGFVEKDDEMETC</sequence>
<dbReference type="PROSITE" id="PS00028">
    <property type="entry name" value="ZINC_FINGER_C2H2_1"/>
    <property type="match status" value="1"/>
</dbReference>
<dbReference type="Pfam" id="PF14441">
    <property type="entry name" value="OTT_1508_deam"/>
    <property type="match status" value="1"/>
</dbReference>
<protein>
    <recommendedName>
        <fullName evidence="2">C2H2-type domain-containing protein</fullName>
    </recommendedName>
</protein>
<dbReference type="SUPFAM" id="SSF144232">
    <property type="entry name" value="HIT/MYND zinc finger-like"/>
    <property type="match status" value="1"/>
</dbReference>
<dbReference type="InterPro" id="IPR027796">
    <property type="entry name" value="OTT_1508_deam-like"/>
</dbReference>
<dbReference type="OrthoDB" id="6612291at2759"/>
<name>A0A2S7YP41_BEABA</name>
<dbReference type="InterPro" id="IPR013087">
    <property type="entry name" value="Znf_C2H2_type"/>
</dbReference>
<dbReference type="Proteomes" id="UP000237441">
    <property type="component" value="Unassembled WGS sequence"/>
</dbReference>
<gene>
    <name evidence="3" type="ORF">BB8028_0009g01580</name>
</gene>
<comment type="caution">
    <text evidence="3">The sequence shown here is derived from an EMBL/GenBank/DDBJ whole genome shotgun (WGS) entry which is preliminary data.</text>
</comment>
<dbReference type="EMBL" id="JRHA01000009">
    <property type="protein sequence ID" value="PQK17960.1"/>
    <property type="molecule type" value="Genomic_DNA"/>
</dbReference>
<proteinExistence type="predicted"/>
<evidence type="ECO:0000313" key="3">
    <source>
        <dbReference type="EMBL" id="PQK17960.1"/>
    </source>
</evidence>
<accession>A0A2S7YP41</accession>
<organism evidence="3 4">
    <name type="scientific">Beauveria bassiana</name>
    <name type="common">White muscardine disease fungus</name>
    <name type="synonym">Tritirachium shiotae</name>
    <dbReference type="NCBI Taxonomy" id="176275"/>
    <lineage>
        <taxon>Eukaryota</taxon>
        <taxon>Fungi</taxon>
        <taxon>Dikarya</taxon>
        <taxon>Ascomycota</taxon>
        <taxon>Pezizomycotina</taxon>
        <taxon>Sordariomycetes</taxon>
        <taxon>Hypocreomycetidae</taxon>
        <taxon>Hypocreales</taxon>
        <taxon>Cordycipitaceae</taxon>
        <taxon>Beauveria</taxon>
    </lineage>
</organism>
<feature type="domain" description="C2H2-type" evidence="2">
    <location>
        <begin position="649"/>
        <end position="669"/>
    </location>
</feature>
<evidence type="ECO:0000259" key="2">
    <source>
        <dbReference type="PROSITE" id="PS00028"/>
    </source>
</evidence>
<dbReference type="AlphaFoldDB" id="A0A2S7YP41"/>
<evidence type="ECO:0000313" key="4">
    <source>
        <dbReference type="Proteomes" id="UP000237441"/>
    </source>
</evidence>
<reference evidence="3 4" key="1">
    <citation type="submission" date="2016-07" db="EMBL/GenBank/DDBJ databases">
        <title>Comparative genomics of the entomopathogenic fungus Beauveria bassiana.</title>
        <authorList>
            <person name="Valero Jimenez C.A."/>
            <person name="Zwaan B.J."/>
            <person name="Van Kan J.A."/>
            <person name="Takken W."/>
            <person name="Debets A.J."/>
            <person name="Schoustra S.E."/>
            <person name="Koenraadt C.J."/>
        </authorList>
    </citation>
    <scope>NUCLEOTIDE SEQUENCE [LARGE SCALE GENOMIC DNA]</scope>
    <source>
        <strain evidence="3 4">ARSEF 8028</strain>
    </source>
</reference>